<name>A0AA88TE94_9TELE</name>
<feature type="compositionally biased region" description="Basic and acidic residues" evidence="1">
    <location>
        <begin position="1"/>
        <end position="16"/>
    </location>
</feature>
<feature type="compositionally biased region" description="Low complexity" evidence="1">
    <location>
        <begin position="24"/>
        <end position="36"/>
    </location>
</feature>
<comment type="caution">
    <text evidence="2">The sequence shown here is derived from an EMBL/GenBank/DDBJ whole genome shotgun (WGS) entry which is preliminary data.</text>
</comment>
<evidence type="ECO:0000313" key="3">
    <source>
        <dbReference type="Proteomes" id="UP001187343"/>
    </source>
</evidence>
<dbReference type="Proteomes" id="UP001187343">
    <property type="component" value="Unassembled WGS sequence"/>
</dbReference>
<protein>
    <submittedName>
        <fullName evidence="2">Uncharacterized protein</fullName>
    </submittedName>
</protein>
<sequence length="100" mass="11499">MESRVADSTQRWRETLRPMSWTQKSNLLSRPLPLNRLKQEPQHCASSDRAEESLTSPAKELELTSDPNSRQKVPWYPQGDILLNDSVTPKLKRLPCGSRK</sequence>
<organism evidence="2 3">
    <name type="scientific">Cirrhinus molitorella</name>
    <name type="common">mud carp</name>
    <dbReference type="NCBI Taxonomy" id="172907"/>
    <lineage>
        <taxon>Eukaryota</taxon>
        <taxon>Metazoa</taxon>
        <taxon>Chordata</taxon>
        <taxon>Craniata</taxon>
        <taxon>Vertebrata</taxon>
        <taxon>Euteleostomi</taxon>
        <taxon>Actinopterygii</taxon>
        <taxon>Neopterygii</taxon>
        <taxon>Teleostei</taxon>
        <taxon>Ostariophysi</taxon>
        <taxon>Cypriniformes</taxon>
        <taxon>Cyprinidae</taxon>
        <taxon>Labeoninae</taxon>
        <taxon>Labeonini</taxon>
        <taxon>Cirrhinus</taxon>
    </lineage>
</organism>
<reference evidence="2" key="1">
    <citation type="submission" date="2023-08" db="EMBL/GenBank/DDBJ databases">
        <title>Chromosome-level Genome Assembly of mud carp (Cirrhinus molitorella).</title>
        <authorList>
            <person name="Liu H."/>
        </authorList>
    </citation>
    <scope>NUCLEOTIDE SEQUENCE</scope>
    <source>
        <strain evidence="2">Prfri</strain>
        <tissue evidence="2">Muscle</tissue>
    </source>
</reference>
<proteinExistence type="predicted"/>
<feature type="compositionally biased region" description="Basic and acidic residues" evidence="1">
    <location>
        <begin position="37"/>
        <end position="52"/>
    </location>
</feature>
<gene>
    <name evidence="2" type="ORF">Q8A67_017974</name>
</gene>
<dbReference type="AlphaFoldDB" id="A0AA88TE94"/>
<evidence type="ECO:0000256" key="1">
    <source>
        <dbReference type="SAM" id="MobiDB-lite"/>
    </source>
</evidence>
<dbReference type="EMBL" id="JAUYZG010000018">
    <property type="protein sequence ID" value="KAK2880706.1"/>
    <property type="molecule type" value="Genomic_DNA"/>
</dbReference>
<accession>A0AA88TE94</accession>
<keyword evidence="3" id="KW-1185">Reference proteome</keyword>
<feature type="region of interest" description="Disordered" evidence="1">
    <location>
        <begin position="1"/>
        <end position="81"/>
    </location>
</feature>
<evidence type="ECO:0000313" key="2">
    <source>
        <dbReference type="EMBL" id="KAK2880706.1"/>
    </source>
</evidence>